<comment type="caution">
    <text evidence="1">The sequence shown here is derived from an EMBL/GenBank/DDBJ whole genome shotgun (WGS) entry which is preliminary data.</text>
</comment>
<dbReference type="RefSeq" id="WP_110886802.1">
    <property type="nucleotide sequence ID" value="NZ_QJSX01000007.1"/>
</dbReference>
<name>A0A318SC58_9DEIO</name>
<reference evidence="1 2" key="1">
    <citation type="submission" date="2018-06" db="EMBL/GenBank/DDBJ databases">
        <title>Genomic Encyclopedia of Type Strains, Phase IV (KMG-IV): sequencing the most valuable type-strain genomes for metagenomic binning, comparative biology and taxonomic classification.</title>
        <authorList>
            <person name="Goeker M."/>
        </authorList>
    </citation>
    <scope>NUCLEOTIDE SEQUENCE [LARGE SCALE GENOMIC DNA]</scope>
    <source>
        <strain evidence="1 2">DSM 18048</strain>
    </source>
</reference>
<evidence type="ECO:0000313" key="1">
    <source>
        <dbReference type="EMBL" id="PYE53900.1"/>
    </source>
</evidence>
<keyword evidence="2" id="KW-1185">Reference proteome</keyword>
<dbReference type="Proteomes" id="UP000248326">
    <property type="component" value="Unassembled WGS sequence"/>
</dbReference>
<dbReference type="AlphaFoldDB" id="A0A318SC58"/>
<proteinExistence type="predicted"/>
<gene>
    <name evidence="1" type="ORF">DES52_107158</name>
</gene>
<dbReference type="EMBL" id="QJSX01000007">
    <property type="protein sequence ID" value="PYE53900.1"/>
    <property type="molecule type" value="Genomic_DNA"/>
</dbReference>
<protein>
    <submittedName>
        <fullName evidence="1">Uncharacterized protein</fullName>
    </submittedName>
</protein>
<accession>A0A318SC58</accession>
<sequence length="193" mass="21834">MLAEAPPRQDSPEPQAPGTPWLLRWDRIARQRAKGAPIKHTAAQAYQLAAPLALEWASVRDTEDEATFLIEGGKATRALNMPSRLWVWYWTESLAPMVFDDLDVLERRLTDPPLLNPRGIRRLLAEADGEVGCAVLQAAMWATNVRWAMLRSVQSIPDLERMVLEEGPPSEDSTLYWTQLLGFAQQQHTVPRR</sequence>
<organism evidence="1 2">
    <name type="scientific">Deinococcus yavapaiensis KR-236</name>
    <dbReference type="NCBI Taxonomy" id="694435"/>
    <lineage>
        <taxon>Bacteria</taxon>
        <taxon>Thermotogati</taxon>
        <taxon>Deinococcota</taxon>
        <taxon>Deinococci</taxon>
        <taxon>Deinococcales</taxon>
        <taxon>Deinococcaceae</taxon>
        <taxon>Deinococcus</taxon>
    </lineage>
</organism>
<evidence type="ECO:0000313" key="2">
    <source>
        <dbReference type="Proteomes" id="UP000248326"/>
    </source>
</evidence>